<evidence type="ECO:0000313" key="1">
    <source>
        <dbReference type="EMBL" id="AYV83376.1"/>
    </source>
</evidence>
<dbReference type="EMBL" id="MK072388">
    <property type="protein sequence ID" value="AYV83376.1"/>
    <property type="molecule type" value="Genomic_DNA"/>
</dbReference>
<reference evidence="1" key="1">
    <citation type="submission" date="2018-10" db="EMBL/GenBank/DDBJ databases">
        <title>Hidden diversity of soil giant viruses.</title>
        <authorList>
            <person name="Schulz F."/>
            <person name="Alteio L."/>
            <person name="Goudeau D."/>
            <person name="Ryan E.M."/>
            <person name="Malmstrom R.R."/>
            <person name="Blanchard J."/>
            <person name="Woyke T."/>
        </authorList>
    </citation>
    <scope>NUCLEOTIDE SEQUENCE</scope>
    <source>
        <strain evidence="1">HYV1</strain>
    </source>
</reference>
<sequence>MASSGKSNRSPYAYFEVCYKIGTPVIIVIGGMRIGGIISGMGGSKYQVRTNESVVRIVRHQDIEVDATTIPSIECKFKVDTKVKIMKGIGFNSVAQIKKLFATRCIVDIDGKLVRKNLDDLQAVIG</sequence>
<protein>
    <submittedName>
        <fullName evidence="1">Uncharacterized protein</fullName>
    </submittedName>
</protein>
<name>A0A3G5A7Y4_9VIRU</name>
<organism evidence="1">
    <name type="scientific">Hyperionvirus sp</name>
    <dbReference type="NCBI Taxonomy" id="2487770"/>
    <lineage>
        <taxon>Viruses</taxon>
        <taxon>Varidnaviria</taxon>
        <taxon>Bamfordvirae</taxon>
        <taxon>Nucleocytoviricota</taxon>
        <taxon>Megaviricetes</taxon>
        <taxon>Imitervirales</taxon>
        <taxon>Mimiviridae</taxon>
        <taxon>Klosneuvirinae</taxon>
    </lineage>
</organism>
<proteinExistence type="predicted"/>
<gene>
    <name evidence="1" type="ORF">Hyperionvirus6_57</name>
</gene>
<accession>A0A3G5A7Y4</accession>